<dbReference type="Proteomes" id="UP001595616">
    <property type="component" value="Unassembled WGS sequence"/>
</dbReference>
<dbReference type="InterPro" id="IPR029044">
    <property type="entry name" value="Nucleotide-diphossugar_trans"/>
</dbReference>
<keyword evidence="2" id="KW-0808">Transferase</keyword>
<keyword evidence="3" id="KW-1185">Reference proteome</keyword>
<comment type="caution">
    <text evidence="2">The sequence shown here is derived from an EMBL/GenBank/DDBJ whole genome shotgun (WGS) entry which is preliminary data.</text>
</comment>
<evidence type="ECO:0000259" key="1">
    <source>
        <dbReference type="Pfam" id="PF00535"/>
    </source>
</evidence>
<dbReference type="PANTHER" id="PTHR10468:SF0">
    <property type="entry name" value="ALPHA-1,3-MANNOSYL-GLYCOPROTEIN 2-BETA-N-ACETYLGLUCOSAMINYLTRANSFERASE"/>
    <property type="match status" value="1"/>
</dbReference>
<dbReference type="InterPro" id="IPR001173">
    <property type="entry name" value="Glyco_trans_2-like"/>
</dbReference>
<dbReference type="InterPro" id="IPR052261">
    <property type="entry name" value="Glycosyltransferase_13"/>
</dbReference>
<name>A0ABV7YR78_9BACT</name>
<gene>
    <name evidence="2" type="ORF">ACFOOI_02705</name>
</gene>
<keyword evidence="2" id="KW-0328">Glycosyltransferase</keyword>
<dbReference type="RefSeq" id="WP_379834756.1">
    <property type="nucleotide sequence ID" value="NZ_JBHRYQ010000001.1"/>
</dbReference>
<dbReference type="SUPFAM" id="SSF53448">
    <property type="entry name" value="Nucleotide-diphospho-sugar transferases"/>
    <property type="match status" value="1"/>
</dbReference>
<protein>
    <submittedName>
        <fullName evidence="2">Glycosyltransferase</fullName>
        <ecNumber evidence="2">2.4.-.-</ecNumber>
    </submittedName>
</protein>
<evidence type="ECO:0000313" key="3">
    <source>
        <dbReference type="Proteomes" id="UP001595616"/>
    </source>
</evidence>
<feature type="domain" description="Glycosyltransferase 2-like" evidence="1">
    <location>
        <begin position="5"/>
        <end position="120"/>
    </location>
</feature>
<sequence length="295" mass="34451">MLAPILVFAYNRPDHLKQTIASLLKNPLAKSSVLYAFSDGAKTDFEIEKINEVRDYLRKVSGFADIILEFSEENKGLAKSVIEGVSKVINLHDKVIVLEDDLLVSADFLTFMNNALDFYQNEKKVGSVSGYSFGLELHNLEHSYFFTKRASSWGWGTWKNRWKEVDWDMSGYNKFVKNKKEIYEFKIGGEDLWAMIQKQKKGLINSWAIRWTFYHFLNKRYCVVPKYSKVKNIGTDGSGTNFKTRTKRYDTDLFLGIPPFIDVVNQDNKTEEFFRKTFKTSYFRKVINFLRYGIK</sequence>
<dbReference type="Gene3D" id="3.90.550.10">
    <property type="entry name" value="Spore Coat Polysaccharide Biosynthesis Protein SpsA, Chain A"/>
    <property type="match status" value="1"/>
</dbReference>
<proteinExistence type="predicted"/>
<organism evidence="2 3">
    <name type="scientific">Lacihabitans lacunae</name>
    <dbReference type="NCBI Taxonomy" id="1028214"/>
    <lineage>
        <taxon>Bacteria</taxon>
        <taxon>Pseudomonadati</taxon>
        <taxon>Bacteroidota</taxon>
        <taxon>Cytophagia</taxon>
        <taxon>Cytophagales</taxon>
        <taxon>Leadbetterellaceae</taxon>
        <taxon>Lacihabitans</taxon>
    </lineage>
</organism>
<dbReference type="GO" id="GO:0016757">
    <property type="term" value="F:glycosyltransferase activity"/>
    <property type="evidence" value="ECO:0007669"/>
    <property type="project" value="UniProtKB-KW"/>
</dbReference>
<evidence type="ECO:0000313" key="2">
    <source>
        <dbReference type="EMBL" id="MFC3809550.1"/>
    </source>
</evidence>
<dbReference type="Pfam" id="PF00535">
    <property type="entry name" value="Glycos_transf_2"/>
    <property type="match status" value="1"/>
</dbReference>
<accession>A0ABV7YR78</accession>
<reference evidence="3" key="1">
    <citation type="journal article" date="2019" name="Int. J. Syst. Evol. Microbiol.">
        <title>The Global Catalogue of Microorganisms (GCM) 10K type strain sequencing project: providing services to taxonomists for standard genome sequencing and annotation.</title>
        <authorList>
            <consortium name="The Broad Institute Genomics Platform"/>
            <consortium name="The Broad Institute Genome Sequencing Center for Infectious Disease"/>
            <person name="Wu L."/>
            <person name="Ma J."/>
        </authorList>
    </citation>
    <scope>NUCLEOTIDE SEQUENCE [LARGE SCALE GENOMIC DNA]</scope>
    <source>
        <strain evidence="3">CECT 7956</strain>
    </source>
</reference>
<dbReference type="EC" id="2.4.-.-" evidence="2"/>
<dbReference type="PANTHER" id="PTHR10468">
    <property type="entry name" value="PROTEIN O-LINKED-MANNOSE BETA-1,2-N-ACETYLGLUCOSAMINYLTRANSFERASE 1/ALPHA-1,3-MANNOSYL-GLYCOPROTEIN 2-BETA-N-ACETYLGLUCOSAMINYLTRANSFERASE"/>
    <property type="match status" value="1"/>
</dbReference>
<dbReference type="EMBL" id="JBHRYQ010000001">
    <property type="protein sequence ID" value="MFC3809550.1"/>
    <property type="molecule type" value="Genomic_DNA"/>
</dbReference>